<dbReference type="SUPFAM" id="SSF51735">
    <property type="entry name" value="NAD(P)-binding Rossmann-fold domains"/>
    <property type="match status" value="1"/>
</dbReference>
<keyword evidence="2" id="KW-0560">Oxidoreductase</keyword>
<dbReference type="EMBL" id="KZ293425">
    <property type="protein sequence ID" value="PBK70830.1"/>
    <property type="molecule type" value="Genomic_DNA"/>
</dbReference>
<dbReference type="Gene3D" id="3.40.50.720">
    <property type="entry name" value="NAD(P)-binding Rossmann-like Domain"/>
    <property type="match status" value="1"/>
</dbReference>
<dbReference type="InterPro" id="IPR036291">
    <property type="entry name" value="NAD(P)-bd_dom_sf"/>
</dbReference>
<evidence type="ECO:0000256" key="3">
    <source>
        <dbReference type="SAM" id="Phobius"/>
    </source>
</evidence>
<dbReference type="Pfam" id="PF01073">
    <property type="entry name" value="3Beta_HSD"/>
    <property type="match status" value="1"/>
</dbReference>
<gene>
    <name evidence="5" type="ORF">ARMSODRAFT_934398</name>
</gene>
<dbReference type="PANTHER" id="PTHR43245:SF51">
    <property type="entry name" value="SHORT CHAIN DEHYDROGENASE_REDUCTASE FAMILY 42E, MEMBER 2"/>
    <property type="match status" value="1"/>
</dbReference>
<protein>
    <submittedName>
        <fullName evidence="5">NAD-P-binding protein</fullName>
    </submittedName>
</protein>
<keyword evidence="3" id="KW-0472">Membrane</keyword>
<name>A0A2H3BME6_9AGAR</name>
<feature type="domain" description="3-beta hydroxysteroid dehydrogenase/isomerase" evidence="4">
    <location>
        <begin position="76"/>
        <end position="339"/>
    </location>
</feature>
<dbReference type="PANTHER" id="PTHR43245">
    <property type="entry name" value="BIFUNCTIONAL POLYMYXIN RESISTANCE PROTEIN ARNA"/>
    <property type="match status" value="1"/>
</dbReference>
<organism evidence="5 6">
    <name type="scientific">Armillaria solidipes</name>
    <dbReference type="NCBI Taxonomy" id="1076256"/>
    <lineage>
        <taxon>Eukaryota</taxon>
        <taxon>Fungi</taxon>
        <taxon>Dikarya</taxon>
        <taxon>Basidiomycota</taxon>
        <taxon>Agaricomycotina</taxon>
        <taxon>Agaricomycetes</taxon>
        <taxon>Agaricomycetidae</taxon>
        <taxon>Agaricales</taxon>
        <taxon>Marasmiineae</taxon>
        <taxon>Physalacriaceae</taxon>
        <taxon>Armillaria</taxon>
    </lineage>
</organism>
<evidence type="ECO:0000313" key="5">
    <source>
        <dbReference type="EMBL" id="PBK70830.1"/>
    </source>
</evidence>
<keyword evidence="3" id="KW-0812">Transmembrane</keyword>
<dbReference type="Proteomes" id="UP000218334">
    <property type="component" value="Unassembled WGS sequence"/>
</dbReference>
<accession>A0A2H3BME6</accession>
<dbReference type="AlphaFoldDB" id="A0A2H3BME6"/>
<feature type="transmembrane region" description="Helical" evidence="3">
    <location>
        <begin position="75"/>
        <end position="93"/>
    </location>
</feature>
<dbReference type="STRING" id="1076256.A0A2H3BME6"/>
<proteinExistence type="inferred from homology"/>
<dbReference type="InterPro" id="IPR050177">
    <property type="entry name" value="Lipid_A_modif_metabolic_enz"/>
</dbReference>
<evidence type="ECO:0000313" key="6">
    <source>
        <dbReference type="Proteomes" id="UP000218334"/>
    </source>
</evidence>
<keyword evidence="6" id="KW-1185">Reference proteome</keyword>
<keyword evidence="3" id="KW-1133">Transmembrane helix</keyword>
<feature type="transmembrane region" description="Helical" evidence="3">
    <location>
        <begin position="6"/>
        <end position="22"/>
    </location>
</feature>
<evidence type="ECO:0000256" key="2">
    <source>
        <dbReference type="ARBA" id="ARBA00023002"/>
    </source>
</evidence>
<reference evidence="6" key="1">
    <citation type="journal article" date="2017" name="Nat. Ecol. Evol.">
        <title>Genome expansion and lineage-specific genetic innovations in the forest pathogenic fungi Armillaria.</title>
        <authorList>
            <person name="Sipos G."/>
            <person name="Prasanna A.N."/>
            <person name="Walter M.C."/>
            <person name="O'Connor E."/>
            <person name="Balint B."/>
            <person name="Krizsan K."/>
            <person name="Kiss B."/>
            <person name="Hess J."/>
            <person name="Varga T."/>
            <person name="Slot J."/>
            <person name="Riley R."/>
            <person name="Boka B."/>
            <person name="Rigling D."/>
            <person name="Barry K."/>
            <person name="Lee J."/>
            <person name="Mihaltcheva S."/>
            <person name="LaButti K."/>
            <person name="Lipzen A."/>
            <person name="Waldron R."/>
            <person name="Moloney N.M."/>
            <person name="Sperisen C."/>
            <person name="Kredics L."/>
            <person name="Vagvoelgyi C."/>
            <person name="Patrignani A."/>
            <person name="Fitzpatrick D."/>
            <person name="Nagy I."/>
            <person name="Doyle S."/>
            <person name="Anderson J.B."/>
            <person name="Grigoriev I.V."/>
            <person name="Gueldener U."/>
            <person name="Muensterkoetter M."/>
            <person name="Nagy L.G."/>
        </authorList>
    </citation>
    <scope>NUCLEOTIDE SEQUENCE [LARGE SCALE GENOMIC DNA]</scope>
    <source>
        <strain evidence="6">28-4</strain>
    </source>
</reference>
<comment type="similarity">
    <text evidence="1">Belongs to the 3-beta-HSD family.</text>
</comment>
<evidence type="ECO:0000259" key="4">
    <source>
        <dbReference type="Pfam" id="PF01073"/>
    </source>
</evidence>
<dbReference type="GO" id="GO:0016616">
    <property type="term" value="F:oxidoreductase activity, acting on the CH-OH group of donors, NAD or NADP as acceptor"/>
    <property type="evidence" value="ECO:0007669"/>
    <property type="project" value="InterPro"/>
</dbReference>
<dbReference type="InterPro" id="IPR002225">
    <property type="entry name" value="3Beta_OHSteriod_DH/Estase"/>
</dbReference>
<evidence type="ECO:0000256" key="1">
    <source>
        <dbReference type="ARBA" id="ARBA00009219"/>
    </source>
</evidence>
<dbReference type="GO" id="GO:0006694">
    <property type="term" value="P:steroid biosynthetic process"/>
    <property type="evidence" value="ECO:0007669"/>
    <property type="project" value="InterPro"/>
</dbReference>
<sequence>MMSPVQWATLGFLSFLLILAYIRDNDRKLKTIPARAAQLSPNRWSPKDVERMASECELAAPSIDDQLPPKTGRRYIVIGGAGFLGGWIVLQLLRRGEDPKRIRILDIRPPKRLDLLEGKAKDVKFIQVDVSDKMAVDAAFSEPWPDNDESPISVFNTAANIRFYERHSSLIPLSAKVNIQGAENIIDACRKVGASVLVHTSSGSVSVHSSCFLLWPWQEEPKHFVQVINDDDELIPKAHKDFFSNYGYTKRQAEILVRGANDAEGLRTGCLRPGNGIFGAGGDMLCGAYLVRKSNPTWIQNIVSSFTYVENCALAHLLYEERLIESSKLGGQAFCIADPGAPPTYGDVYTELEVLDGEVSFPHLSPTFMLLIAYLFEFLYLARHLLNAYGYPFLASFIPNIAGGDLVNLQPSLYNLTMVHLIFDDSRARLSPEKGGLGYKGAFTTFEGLYKTAVEHRRGLNRPGAMARSDVAGVSFKGMGFMKAQRGVGWLADKIKEETGVDPVEVLASS</sequence>